<dbReference type="EMBL" id="CAJNNW010025745">
    <property type="protein sequence ID" value="CAE8679189.1"/>
    <property type="molecule type" value="Genomic_DNA"/>
</dbReference>
<accession>A0A813JK71</accession>
<organism evidence="1 2">
    <name type="scientific">Polarella glacialis</name>
    <name type="common">Dinoflagellate</name>
    <dbReference type="NCBI Taxonomy" id="89957"/>
    <lineage>
        <taxon>Eukaryota</taxon>
        <taxon>Sar</taxon>
        <taxon>Alveolata</taxon>
        <taxon>Dinophyceae</taxon>
        <taxon>Suessiales</taxon>
        <taxon>Suessiaceae</taxon>
        <taxon>Polarella</taxon>
    </lineage>
</organism>
<evidence type="ECO:0000313" key="1">
    <source>
        <dbReference type="EMBL" id="CAE8679189.1"/>
    </source>
</evidence>
<proteinExistence type="predicted"/>
<sequence length="166" mass="17643">VGILRSHVESAYVQDAGLCRIGWLCTESKDKDSSEILGLTAPLLMPAIQVAMRGLSPDPGIQRAGCGALRGLSAVAGQLPAICQEFGGPQLIVEAMKVHLKIVDVVTAGNQAISAMSQKAGKNSPELSIMRQAGCIEALQKVMTHHAWDQTLCGRIRVVLPFLTED</sequence>
<protein>
    <submittedName>
        <fullName evidence="1">Uncharacterized protein</fullName>
    </submittedName>
</protein>
<dbReference type="AlphaFoldDB" id="A0A813JK71"/>
<comment type="caution">
    <text evidence="1">The sequence shown here is derived from an EMBL/GenBank/DDBJ whole genome shotgun (WGS) entry which is preliminary data.</text>
</comment>
<dbReference type="InterPro" id="IPR011989">
    <property type="entry name" value="ARM-like"/>
</dbReference>
<feature type="non-terminal residue" evidence="1">
    <location>
        <position position="166"/>
    </location>
</feature>
<gene>
    <name evidence="1" type="ORF">PGLA2088_LOCUS21227</name>
</gene>
<name>A0A813JK71_POLGL</name>
<dbReference type="Gene3D" id="1.25.10.10">
    <property type="entry name" value="Leucine-rich Repeat Variant"/>
    <property type="match status" value="1"/>
</dbReference>
<dbReference type="SUPFAM" id="SSF48371">
    <property type="entry name" value="ARM repeat"/>
    <property type="match status" value="1"/>
</dbReference>
<evidence type="ECO:0000313" key="2">
    <source>
        <dbReference type="Proteomes" id="UP000626109"/>
    </source>
</evidence>
<reference evidence="1" key="1">
    <citation type="submission" date="2021-02" db="EMBL/GenBank/DDBJ databases">
        <authorList>
            <person name="Dougan E. K."/>
            <person name="Rhodes N."/>
            <person name="Thang M."/>
            <person name="Chan C."/>
        </authorList>
    </citation>
    <scope>NUCLEOTIDE SEQUENCE</scope>
</reference>
<dbReference type="InterPro" id="IPR016024">
    <property type="entry name" value="ARM-type_fold"/>
</dbReference>
<dbReference type="Proteomes" id="UP000626109">
    <property type="component" value="Unassembled WGS sequence"/>
</dbReference>